<dbReference type="PANTHER" id="PTHR11014">
    <property type="entry name" value="PEPTIDASE M20 FAMILY MEMBER"/>
    <property type="match status" value="1"/>
</dbReference>
<feature type="domain" description="Peptidase M20 dimerisation" evidence="1">
    <location>
        <begin position="190"/>
        <end position="291"/>
    </location>
</feature>
<sequence length="401" mass="41987">MPLLHPTTGLRDDARDLLPGLVGLRRAIHADPELGLELPRTQRRILDALEPLGVEVTLGAGLSSIAAVIRGAHPGPTVLLRADMDALPLTEETGLDYAATGERMHACGHDLHVAGLVGAAQLLAARRDELHGDVLLMFQPGEELGDGATRMLAEGLLDVTGSRPVAAFGIHVVPGEFGVFSTRPGALMAGAIEVEVTITGSGGHASAPHLTRDPVPVAAELVTALQAFVTRRFDVFDPVVLSVTQLHAGGPARNIISDTASLVASVRVLSHENSARVQTEIPALVQEIAAAHDCTVEVDVTILCAPTVNDPQAVAHVRSTLSGLFGEERVWETAHPVMGSEDFSFVLEQVPGAFLFLRATPDEVDLETASPNHSPTVVFDDAVLADQAAALAALALGRLSA</sequence>
<dbReference type="Pfam" id="PF01546">
    <property type="entry name" value="Peptidase_M20"/>
    <property type="match status" value="1"/>
</dbReference>
<proteinExistence type="predicted"/>
<keyword evidence="3" id="KW-1185">Reference proteome</keyword>
<dbReference type="SUPFAM" id="SSF53187">
    <property type="entry name" value="Zn-dependent exopeptidases"/>
    <property type="match status" value="1"/>
</dbReference>
<dbReference type="RefSeq" id="WP_247981408.1">
    <property type="nucleotide sequence ID" value="NZ_CP078076.1"/>
</dbReference>
<name>A0ABY4IFI0_9MICO</name>
<dbReference type="InterPro" id="IPR011650">
    <property type="entry name" value="Peptidase_M20_dimer"/>
</dbReference>
<reference evidence="2 3" key="1">
    <citation type="submission" date="2021-06" db="EMBL/GenBank/DDBJ databases">
        <title>Genome-based taxonomic framework of Microbacterium strains isolated from marine environment, the description of four new species and reclassification of four preexisting species.</title>
        <authorList>
            <person name="Lee S.D."/>
            <person name="Kim S.-M."/>
            <person name="Byeon Y.-S."/>
            <person name="Yang H.L."/>
            <person name="Kim I.S."/>
        </authorList>
    </citation>
    <scope>NUCLEOTIDE SEQUENCE [LARGE SCALE GENOMIC DNA]</scope>
    <source>
        <strain evidence="2 3">SSW1-51</strain>
    </source>
</reference>
<dbReference type="Proteomes" id="UP000831467">
    <property type="component" value="Chromosome"/>
</dbReference>
<gene>
    <name evidence="2" type="ORF">KV394_10535</name>
</gene>
<dbReference type="SUPFAM" id="SSF55031">
    <property type="entry name" value="Bacterial exopeptidase dimerisation domain"/>
    <property type="match status" value="1"/>
</dbReference>
<dbReference type="InterPro" id="IPR036264">
    <property type="entry name" value="Bact_exopeptidase_dim_dom"/>
</dbReference>
<dbReference type="InterPro" id="IPR017439">
    <property type="entry name" value="Amidohydrolase"/>
</dbReference>
<dbReference type="InterPro" id="IPR002933">
    <property type="entry name" value="Peptidase_M20"/>
</dbReference>
<dbReference type="PANTHER" id="PTHR11014:SF169">
    <property type="entry name" value="CLAN MH, FAMILY M20, PEPTIDASE T-LIKE METALLOPEPTIDASE"/>
    <property type="match status" value="1"/>
</dbReference>
<evidence type="ECO:0000259" key="1">
    <source>
        <dbReference type="Pfam" id="PF07687"/>
    </source>
</evidence>
<evidence type="ECO:0000313" key="3">
    <source>
        <dbReference type="Proteomes" id="UP000831467"/>
    </source>
</evidence>
<dbReference type="NCBIfam" id="TIGR01891">
    <property type="entry name" value="amidohydrolases"/>
    <property type="match status" value="1"/>
</dbReference>
<dbReference type="CDD" id="cd03886">
    <property type="entry name" value="M20_Acy1"/>
    <property type="match status" value="1"/>
</dbReference>
<dbReference type="Pfam" id="PF07687">
    <property type="entry name" value="M20_dimer"/>
    <property type="match status" value="1"/>
</dbReference>
<dbReference type="Gene3D" id="3.30.70.360">
    <property type="match status" value="1"/>
</dbReference>
<organism evidence="2 3">
    <name type="scientific">Microbacterium sufflavum</name>
    <dbReference type="NCBI Taxonomy" id="2851649"/>
    <lineage>
        <taxon>Bacteria</taxon>
        <taxon>Bacillati</taxon>
        <taxon>Actinomycetota</taxon>
        <taxon>Actinomycetes</taxon>
        <taxon>Micrococcales</taxon>
        <taxon>Microbacteriaceae</taxon>
        <taxon>Microbacterium</taxon>
    </lineage>
</organism>
<dbReference type="EMBL" id="CP078076">
    <property type="protein sequence ID" value="UPL11523.1"/>
    <property type="molecule type" value="Genomic_DNA"/>
</dbReference>
<accession>A0ABY4IFI0</accession>
<dbReference type="PIRSF" id="PIRSF005962">
    <property type="entry name" value="Pept_M20D_amidohydro"/>
    <property type="match status" value="1"/>
</dbReference>
<protein>
    <submittedName>
        <fullName evidence="2">Amidohydrolase</fullName>
    </submittedName>
</protein>
<dbReference type="Gene3D" id="3.40.630.10">
    <property type="entry name" value="Zn peptidases"/>
    <property type="match status" value="1"/>
</dbReference>
<evidence type="ECO:0000313" key="2">
    <source>
        <dbReference type="EMBL" id="UPL11523.1"/>
    </source>
</evidence>